<dbReference type="Ensembl" id="ENSPMRT00000015002.1">
    <property type="protein sequence ID" value="ENSPMRP00000014039.1"/>
    <property type="gene ID" value="ENSPMRG00000009392.1"/>
</dbReference>
<name>A0A670IRA8_PODMU</name>
<reference evidence="2" key="3">
    <citation type="submission" date="2025-09" db="UniProtKB">
        <authorList>
            <consortium name="Ensembl"/>
        </authorList>
    </citation>
    <scope>IDENTIFICATION</scope>
</reference>
<dbReference type="AlphaFoldDB" id="A0A670IRA8"/>
<dbReference type="Proteomes" id="UP000472272">
    <property type="component" value="Chromosome 6"/>
</dbReference>
<evidence type="ECO:0000313" key="2">
    <source>
        <dbReference type="Ensembl" id="ENSPMRP00000014039.1"/>
    </source>
</evidence>
<feature type="compositionally biased region" description="Gly residues" evidence="1">
    <location>
        <begin position="13"/>
        <end position="26"/>
    </location>
</feature>
<reference evidence="2" key="2">
    <citation type="submission" date="2025-08" db="UniProtKB">
        <authorList>
            <consortium name="Ensembl"/>
        </authorList>
    </citation>
    <scope>IDENTIFICATION</scope>
</reference>
<keyword evidence="3" id="KW-1185">Reference proteome</keyword>
<evidence type="ECO:0000256" key="1">
    <source>
        <dbReference type="SAM" id="MobiDB-lite"/>
    </source>
</evidence>
<feature type="region of interest" description="Disordered" evidence="1">
    <location>
        <begin position="1"/>
        <end position="32"/>
    </location>
</feature>
<proteinExistence type="predicted"/>
<evidence type="ECO:0000313" key="3">
    <source>
        <dbReference type="Proteomes" id="UP000472272"/>
    </source>
</evidence>
<reference evidence="2 3" key="1">
    <citation type="journal article" date="2019" name="Proc. Natl. Acad. Sci. U.S.A.">
        <title>Regulatory changes in pterin and carotenoid genes underlie balanced color polymorphisms in the wall lizard.</title>
        <authorList>
            <person name="Andrade P."/>
            <person name="Pinho C."/>
            <person name="Perez I de Lanuza G."/>
            <person name="Afonso S."/>
            <person name="Brejcha J."/>
            <person name="Rubin C.J."/>
            <person name="Wallerman O."/>
            <person name="Pereira P."/>
            <person name="Sabatino S.J."/>
            <person name="Bellati A."/>
            <person name="Pellitteri-Rosa D."/>
            <person name="Bosakova Z."/>
            <person name="Bunikis I."/>
            <person name="Carretero M.A."/>
            <person name="Feiner N."/>
            <person name="Marsik P."/>
            <person name="Pauperio F."/>
            <person name="Salvi D."/>
            <person name="Soler L."/>
            <person name="While G.M."/>
            <person name="Uller T."/>
            <person name="Font E."/>
            <person name="Andersson L."/>
            <person name="Carneiro M."/>
        </authorList>
    </citation>
    <scope>NUCLEOTIDE SEQUENCE</scope>
</reference>
<sequence length="56" mass="5394">MLNNLTDCEDGDGGASQGKGPRGGAGFSSPEAALGGLASAGSRFGAGPEWKVLTAV</sequence>
<protein>
    <submittedName>
        <fullName evidence="2">Uncharacterized protein</fullName>
    </submittedName>
</protein>
<organism evidence="2 3">
    <name type="scientific">Podarcis muralis</name>
    <name type="common">Wall lizard</name>
    <name type="synonym">Lacerta muralis</name>
    <dbReference type="NCBI Taxonomy" id="64176"/>
    <lineage>
        <taxon>Eukaryota</taxon>
        <taxon>Metazoa</taxon>
        <taxon>Chordata</taxon>
        <taxon>Craniata</taxon>
        <taxon>Vertebrata</taxon>
        <taxon>Euteleostomi</taxon>
        <taxon>Lepidosauria</taxon>
        <taxon>Squamata</taxon>
        <taxon>Bifurcata</taxon>
        <taxon>Unidentata</taxon>
        <taxon>Episquamata</taxon>
        <taxon>Laterata</taxon>
        <taxon>Lacertibaenia</taxon>
        <taxon>Lacertidae</taxon>
        <taxon>Podarcis</taxon>
    </lineage>
</organism>
<accession>A0A670IRA8</accession>